<dbReference type="InterPro" id="IPR000160">
    <property type="entry name" value="GGDEF_dom"/>
</dbReference>
<keyword evidence="1" id="KW-0812">Transmembrane</keyword>
<dbReference type="Gene3D" id="3.30.70.270">
    <property type="match status" value="1"/>
</dbReference>
<feature type="domain" description="GGDEF" evidence="2">
    <location>
        <begin position="200"/>
        <end position="328"/>
    </location>
</feature>
<dbReference type="InterPro" id="IPR050469">
    <property type="entry name" value="Diguanylate_Cyclase"/>
</dbReference>
<dbReference type="InterPro" id="IPR029787">
    <property type="entry name" value="Nucleotide_cyclase"/>
</dbReference>
<dbReference type="CDD" id="cd01949">
    <property type="entry name" value="GGDEF"/>
    <property type="match status" value="1"/>
</dbReference>
<reference evidence="4" key="1">
    <citation type="journal article" date="2019" name="Int. J. Syst. Evol. Microbiol.">
        <title>The Global Catalogue of Microorganisms (GCM) 10K type strain sequencing project: providing services to taxonomists for standard genome sequencing and annotation.</title>
        <authorList>
            <consortium name="The Broad Institute Genomics Platform"/>
            <consortium name="The Broad Institute Genome Sequencing Center for Infectious Disease"/>
            <person name="Wu L."/>
            <person name="Ma J."/>
        </authorList>
    </citation>
    <scope>NUCLEOTIDE SEQUENCE [LARGE SCALE GENOMIC DNA]</scope>
    <source>
        <strain evidence="4">JCM 19173</strain>
    </source>
</reference>
<protein>
    <submittedName>
        <fullName evidence="3">GGDEF domain-containing protein</fullName>
    </submittedName>
</protein>
<keyword evidence="4" id="KW-1185">Reference proteome</keyword>
<proteinExistence type="predicted"/>
<dbReference type="InterPro" id="IPR043128">
    <property type="entry name" value="Rev_trsase/Diguanyl_cyclase"/>
</dbReference>
<keyword evidence="1" id="KW-0472">Membrane</keyword>
<evidence type="ECO:0000259" key="2">
    <source>
        <dbReference type="PROSITE" id="PS50887"/>
    </source>
</evidence>
<feature type="transmembrane region" description="Helical" evidence="1">
    <location>
        <begin position="93"/>
        <end position="120"/>
    </location>
</feature>
<evidence type="ECO:0000313" key="3">
    <source>
        <dbReference type="EMBL" id="GGL03572.1"/>
    </source>
</evidence>
<dbReference type="EMBL" id="BMPE01000005">
    <property type="protein sequence ID" value="GGL03572.1"/>
    <property type="molecule type" value="Genomic_DNA"/>
</dbReference>
<name>A0ABQ2FJ89_9DEIO</name>
<gene>
    <name evidence="3" type="ORF">GCM10010844_22780</name>
</gene>
<feature type="transmembrane region" description="Helical" evidence="1">
    <location>
        <begin position="60"/>
        <end position="81"/>
    </location>
</feature>
<keyword evidence="1" id="KW-1133">Transmembrane helix</keyword>
<dbReference type="NCBIfam" id="TIGR00254">
    <property type="entry name" value="GGDEF"/>
    <property type="match status" value="1"/>
</dbReference>
<feature type="transmembrane region" description="Helical" evidence="1">
    <location>
        <begin position="34"/>
        <end position="53"/>
    </location>
</feature>
<dbReference type="PANTHER" id="PTHR45138:SF9">
    <property type="entry name" value="DIGUANYLATE CYCLASE DGCM-RELATED"/>
    <property type="match status" value="1"/>
</dbReference>
<feature type="transmembrane region" description="Helical" evidence="1">
    <location>
        <begin position="132"/>
        <end position="151"/>
    </location>
</feature>
<dbReference type="Pfam" id="PF00990">
    <property type="entry name" value="GGDEF"/>
    <property type="match status" value="1"/>
</dbReference>
<sequence length="335" mass="36541">MRRVAYLIAAALSLTAHVFIISQQLTRADWMNAAAYTVGLLISAWVLIALTWLRWPTPRLNPLIVVAVTVSTTAEFVPLLHATAVPTSSYLSFLIMVALWFGLLPLRHAAPATVTALAAFTALCATRPTYDLGLLAYLACTTVIIGMASSFGQQITDFQQEAATFERASLTDPLTGLPNRRAMLDHLHHLHAQLLRGEHAGFTLVMLDLDHFKTVNDTRGHATGDAVLRALGPALRQQLRADAVLARWGGEEFLLLISCPGPQEARAVTDRLNGTPLRLPAPLPTVTFSAGAVLAHEADSVSGLLDLADRRLYAAKRAGRRQLRWDTPRDTRLTH</sequence>
<dbReference type="SUPFAM" id="SSF55073">
    <property type="entry name" value="Nucleotide cyclase"/>
    <property type="match status" value="1"/>
</dbReference>
<evidence type="ECO:0000256" key="1">
    <source>
        <dbReference type="SAM" id="Phobius"/>
    </source>
</evidence>
<dbReference type="SMART" id="SM00267">
    <property type="entry name" value="GGDEF"/>
    <property type="match status" value="1"/>
</dbReference>
<dbReference type="PROSITE" id="PS50887">
    <property type="entry name" value="GGDEF"/>
    <property type="match status" value="1"/>
</dbReference>
<dbReference type="PANTHER" id="PTHR45138">
    <property type="entry name" value="REGULATORY COMPONENTS OF SENSORY TRANSDUCTION SYSTEM"/>
    <property type="match status" value="1"/>
</dbReference>
<evidence type="ECO:0000313" key="4">
    <source>
        <dbReference type="Proteomes" id="UP000604341"/>
    </source>
</evidence>
<comment type="caution">
    <text evidence="3">The sequence shown here is derived from an EMBL/GenBank/DDBJ whole genome shotgun (WGS) entry which is preliminary data.</text>
</comment>
<dbReference type="Proteomes" id="UP000604341">
    <property type="component" value="Unassembled WGS sequence"/>
</dbReference>
<accession>A0ABQ2FJ89</accession>
<organism evidence="3 4">
    <name type="scientific">Deinococcus radiotolerans</name>
    <dbReference type="NCBI Taxonomy" id="1309407"/>
    <lineage>
        <taxon>Bacteria</taxon>
        <taxon>Thermotogati</taxon>
        <taxon>Deinococcota</taxon>
        <taxon>Deinococci</taxon>
        <taxon>Deinococcales</taxon>
        <taxon>Deinococcaceae</taxon>
        <taxon>Deinococcus</taxon>
    </lineage>
</organism>